<proteinExistence type="predicted"/>
<dbReference type="AlphaFoldDB" id="A0A839XLP1"/>
<organism evidence="1 2">
    <name type="scientific">Prauserella sediminis</name>
    <dbReference type="NCBI Taxonomy" id="577680"/>
    <lineage>
        <taxon>Bacteria</taxon>
        <taxon>Bacillati</taxon>
        <taxon>Actinomycetota</taxon>
        <taxon>Actinomycetes</taxon>
        <taxon>Pseudonocardiales</taxon>
        <taxon>Pseudonocardiaceae</taxon>
        <taxon>Prauserella</taxon>
        <taxon>Prauserella salsuginis group</taxon>
    </lineage>
</organism>
<protein>
    <submittedName>
        <fullName evidence="1">Uncharacterized protein</fullName>
    </submittedName>
</protein>
<evidence type="ECO:0000313" key="1">
    <source>
        <dbReference type="EMBL" id="MBB3662454.1"/>
    </source>
</evidence>
<dbReference type="Proteomes" id="UP000564573">
    <property type="component" value="Unassembled WGS sequence"/>
</dbReference>
<keyword evidence="2" id="KW-1185">Reference proteome</keyword>
<reference evidence="1 2" key="1">
    <citation type="submission" date="2020-08" db="EMBL/GenBank/DDBJ databases">
        <title>Sequencing the genomes of 1000 actinobacteria strains.</title>
        <authorList>
            <person name="Klenk H.-P."/>
        </authorList>
    </citation>
    <scope>NUCLEOTIDE SEQUENCE [LARGE SCALE GENOMIC DNA]</scope>
    <source>
        <strain evidence="1 2">DSM 45267</strain>
    </source>
</reference>
<gene>
    <name evidence="1" type="ORF">FB384_001358</name>
</gene>
<name>A0A839XLP1_9PSEU</name>
<sequence>MTMEMPGGNKRAMERYGQFVSALDLVAEQFDEIDKLIDRVGKGTTESGFTVPSRDELKGLRAKAFGELEQMRATAKKYEAELVSKPWKV</sequence>
<dbReference type="EMBL" id="JACIBS010000001">
    <property type="protein sequence ID" value="MBB3662454.1"/>
    <property type="molecule type" value="Genomic_DNA"/>
</dbReference>
<evidence type="ECO:0000313" key="2">
    <source>
        <dbReference type="Proteomes" id="UP000564573"/>
    </source>
</evidence>
<dbReference type="RefSeq" id="WP_228725974.1">
    <property type="nucleotide sequence ID" value="NZ_JACIBS010000001.1"/>
</dbReference>
<accession>A0A839XLP1</accession>
<comment type="caution">
    <text evidence="1">The sequence shown here is derived from an EMBL/GenBank/DDBJ whole genome shotgun (WGS) entry which is preliminary data.</text>
</comment>